<dbReference type="RefSeq" id="WP_250025149.1">
    <property type="nucleotide sequence ID" value="NZ_CP097330.1"/>
</dbReference>
<evidence type="ECO:0000259" key="3">
    <source>
        <dbReference type="Pfam" id="PF13116"/>
    </source>
</evidence>
<dbReference type="PANTHER" id="PTHR38690">
    <property type="entry name" value="PROTEASE-RELATED"/>
    <property type="match status" value="1"/>
</dbReference>
<feature type="region of interest" description="Disordered" evidence="1">
    <location>
        <begin position="1"/>
        <end position="23"/>
    </location>
</feature>
<dbReference type="InterPro" id="IPR011836">
    <property type="entry name" value="YhdP"/>
</dbReference>
<protein>
    <submittedName>
        <fullName evidence="4">TIGR02099 family protein</fullName>
    </submittedName>
</protein>
<dbReference type="Proteomes" id="UP001056132">
    <property type="component" value="Chromosome 1"/>
</dbReference>
<feature type="region of interest" description="Disordered" evidence="1">
    <location>
        <begin position="1432"/>
        <end position="1452"/>
    </location>
</feature>
<dbReference type="KEGG" id="ccam:M5D45_04940"/>
<organism evidence="4 5">
    <name type="scientific">Cupriavidus campinensis</name>
    <dbReference type="NCBI Taxonomy" id="151783"/>
    <lineage>
        <taxon>Bacteria</taxon>
        <taxon>Pseudomonadati</taxon>
        <taxon>Pseudomonadota</taxon>
        <taxon>Betaproteobacteria</taxon>
        <taxon>Burkholderiales</taxon>
        <taxon>Burkholderiaceae</taxon>
        <taxon>Cupriavidus</taxon>
    </lineage>
</organism>
<evidence type="ECO:0000256" key="2">
    <source>
        <dbReference type="SAM" id="Phobius"/>
    </source>
</evidence>
<dbReference type="PANTHER" id="PTHR38690:SF1">
    <property type="entry name" value="PROTEASE"/>
    <property type="match status" value="1"/>
</dbReference>
<keyword evidence="2" id="KW-1133">Transmembrane helix</keyword>
<dbReference type="InterPro" id="IPR025263">
    <property type="entry name" value="YhdP_central"/>
</dbReference>
<dbReference type="EMBL" id="CP097330">
    <property type="protein sequence ID" value="URF05179.1"/>
    <property type="molecule type" value="Genomic_DNA"/>
</dbReference>
<evidence type="ECO:0000256" key="1">
    <source>
        <dbReference type="SAM" id="MobiDB-lite"/>
    </source>
</evidence>
<feature type="domain" description="YhdP central" evidence="3">
    <location>
        <begin position="79"/>
        <end position="1430"/>
    </location>
</feature>
<name>A0AAE9I0E7_9BURK</name>
<dbReference type="Pfam" id="PF13116">
    <property type="entry name" value="YhdP"/>
    <property type="match status" value="1"/>
</dbReference>
<gene>
    <name evidence="4" type="ORF">M5D45_04940</name>
</gene>
<feature type="transmembrane region" description="Helical" evidence="2">
    <location>
        <begin position="80"/>
        <end position="104"/>
    </location>
</feature>
<evidence type="ECO:0000313" key="4">
    <source>
        <dbReference type="EMBL" id="URF05179.1"/>
    </source>
</evidence>
<accession>A0AAE9I0E7</accession>
<reference evidence="4" key="2">
    <citation type="submission" date="2022-05" db="EMBL/GenBank/DDBJ databases">
        <authorList>
            <person name="Kunte H.-J."/>
        </authorList>
    </citation>
    <scope>NUCLEOTIDE SEQUENCE</scope>
    <source>
        <strain evidence="4">G5</strain>
    </source>
</reference>
<dbReference type="NCBIfam" id="TIGR02099">
    <property type="entry name" value="YhdP family protein"/>
    <property type="match status" value="1"/>
</dbReference>
<evidence type="ECO:0000313" key="5">
    <source>
        <dbReference type="Proteomes" id="UP001056132"/>
    </source>
</evidence>
<feature type="region of interest" description="Disordered" evidence="1">
    <location>
        <begin position="1042"/>
        <end position="1063"/>
    </location>
</feature>
<keyword evidence="2" id="KW-0812">Transmembrane</keyword>
<reference evidence="4" key="1">
    <citation type="journal article" date="2022" name="Microbiol. Resour. Announc.">
        <title>Genome Sequence of Cupriavidus campinensis Strain G5, a Member of a Bacterial Consortium Capable of Polyethylene Degradation.</title>
        <authorList>
            <person name="Schneider B."/>
            <person name="Pfeiffer F."/>
            <person name="Dyall-Smith M."/>
            <person name="Kunte H.J."/>
        </authorList>
    </citation>
    <scope>NUCLEOTIDE SEQUENCE</scope>
    <source>
        <strain evidence="4">G5</strain>
    </source>
</reference>
<keyword evidence="2" id="KW-0472">Membrane</keyword>
<sequence length="1452" mass="155237">MSRRPAAPAAPADGSASASAAAEASAATAGPASQASHSSSAPASGVASGVGARLRAAARGGWRALCAGVTHPVWPRLWRVLVRIVLALAALAVVAVLLIRFVLWPQAHTARQWLEQQGSAALTAQLTIGELDTFWDGWHPAFRARNVRAVDSQQRVLLSAGTLDGKLSWHSVPALTVQFASLMAERTDVLVRRTPEGRLLVAGVPIEAHPSTTSDDPFLNWLLAQGHIELMSGNLRWLDEKARLPQLDVADIHFTAHRNGAQHTLRLEARSASLAPQPLVFQAALRHDYLRATGDWRHWTGQANWDFSQMQLPVVQRYLAIFDHVDSGVFSTSGSVDFREGHLIGSQMRMRATGVDLQLAGAAEPLKLANAQALLLHKGDRAGNHQLTIDTLLWQPEPLAGPPSSADTTWREGMRKVTVNWTRDDRGELRKFALKAPTFDLNTVRALATSLPLDTALLRQLRVLQPAGHIDNLDVAWSRERAGLLSRSPGASHYAVQGTLRKVSVNSQPAVPAMAADGLPRAGTPGFAQLSGNFSFDDRQGTARVDSTDAALMFPGVFEEPRIPFDELRGEIRWTQESGKLAVHTDGVRFANADTAGTVRGTWRAGGDGHGGIADISGELDRALANRIVRYLPLTLPSTRHYLGGALVGGEATGAKFLIKGDLAHFPFHPPFQKAGDFRAEIPVQNVSYQVAPHETGPNVTGGVNGGVNGNGHGKTNGGTAWPDFTDIQGNVMFERGSLTFLAKRAAVRGVPGVVLQNVNGRIDDLSDHGHLMIDGMANGPVQSFLRFIANTPVKGWSGNVTENSHAPGQGDLKLKLDLPLHHAAGTKVDGQFRFPGNDVTLFPELPTLYGATGVVAFDEHGFRLDNVRGRFLGGETRIGGGTQSDGTTRVTVGGTATAAGLREALAAAGSNAGTHMEGATAYNAEIGIRDRHLQIQVGSSLVGMALNLPAPLVKTAAQEMPLRFDLRPATAAARAGQDDLTVQLGNAVSARYILRRGAEGLEVISGGIGVGQPAPQPASGVTAALTTERLDVDAWRNALGGTVPAPAAPGRDNPNNVDRNSPFLPERVTVRAKALDAFGRSLDDVSLDANREGSGWNAQMTSRQIAGTAQWRRDASTPSGSLSVRLSRLDFPEAADDGHATDTMARNIEELPALDLVAEKFVLRGKDFGKLEVKAHTSHAGNEPVWTLDNLTIEQPGATLTGNGTWRVPRRLRDAVASGSASPTEGRRTLLNFKLDIRDAGDVLDRMGMAHTLRDGKGAFEGRIAWRGSPLSIDYPSLSGRLSLKLENGQILSVEPGAARLLGVLSLQSLLKFATLDFRSLSNRGVVFDDLTGSGTIENGVGKIDEFQLKSSQMMASMTGTANLLRETQDLQVSVVPRINATTTSVAAAFINPVLGIGTLAAQLLFADEFSKVFTLHYHVSGSWADPKITKVEDNKPRQPSIQERATEFLR</sequence>
<proteinExistence type="predicted"/>